<comment type="function">
    <text evidence="12">Cell wall formation. Adds enolpyruvyl to UDP-N-acetylglucosamine.</text>
</comment>
<evidence type="ECO:0000259" key="13">
    <source>
        <dbReference type="Pfam" id="PF00275"/>
    </source>
</evidence>
<proteinExistence type="inferred from homology"/>
<feature type="active site" description="Proton donor" evidence="12">
    <location>
        <position position="120"/>
    </location>
</feature>
<evidence type="ECO:0000313" key="15">
    <source>
        <dbReference type="Proteomes" id="UP000199181"/>
    </source>
</evidence>
<comment type="pathway">
    <text evidence="2 12">Cell wall biogenesis; peptidoglycan biosynthesis.</text>
</comment>
<evidence type="ECO:0000256" key="4">
    <source>
        <dbReference type="ARBA" id="ARBA00022618"/>
    </source>
</evidence>
<keyword evidence="15" id="KW-1185">Reference proteome</keyword>
<dbReference type="GO" id="GO:0009252">
    <property type="term" value="P:peptidoglycan biosynthetic process"/>
    <property type="evidence" value="ECO:0007669"/>
    <property type="project" value="UniProtKB-UniRule"/>
</dbReference>
<evidence type="ECO:0000256" key="11">
    <source>
        <dbReference type="ARBA" id="ARBA00047527"/>
    </source>
</evidence>
<accession>A0A1I0JC53</accession>
<keyword evidence="3 12" id="KW-0963">Cytoplasm</keyword>
<reference evidence="15" key="1">
    <citation type="submission" date="2016-10" db="EMBL/GenBank/DDBJ databases">
        <authorList>
            <person name="Varghese N."/>
            <person name="Submissions S."/>
        </authorList>
    </citation>
    <scope>NUCLEOTIDE SEQUENCE [LARGE SCALE GENOMIC DNA]</scope>
    <source>
        <strain evidence="15">DSM 16858</strain>
    </source>
</reference>
<dbReference type="RefSeq" id="WP_093521033.1">
    <property type="nucleotide sequence ID" value="NZ_FOIJ01000007.1"/>
</dbReference>
<dbReference type="GO" id="GO:0008760">
    <property type="term" value="F:UDP-N-acetylglucosamine 1-carboxyvinyltransferase activity"/>
    <property type="evidence" value="ECO:0007669"/>
    <property type="project" value="UniProtKB-UniRule"/>
</dbReference>
<evidence type="ECO:0000256" key="1">
    <source>
        <dbReference type="ARBA" id="ARBA00004496"/>
    </source>
</evidence>
<dbReference type="InterPro" id="IPR036968">
    <property type="entry name" value="Enolpyruvate_Tfrase_sf"/>
</dbReference>
<keyword evidence="6 12" id="KW-0133">Cell shape</keyword>
<dbReference type="EMBL" id="FOIJ01000007">
    <property type="protein sequence ID" value="SEU07642.1"/>
    <property type="molecule type" value="Genomic_DNA"/>
</dbReference>
<evidence type="ECO:0000256" key="5">
    <source>
        <dbReference type="ARBA" id="ARBA00022679"/>
    </source>
</evidence>
<dbReference type="CDD" id="cd01555">
    <property type="entry name" value="UdpNAET"/>
    <property type="match status" value="1"/>
</dbReference>
<keyword evidence="12" id="KW-0670">Pyruvate</keyword>
<evidence type="ECO:0000256" key="10">
    <source>
        <dbReference type="ARBA" id="ARBA00038367"/>
    </source>
</evidence>
<evidence type="ECO:0000313" key="14">
    <source>
        <dbReference type="EMBL" id="SEU07642.1"/>
    </source>
</evidence>
<feature type="binding site" evidence="12">
    <location>
        <position position="308"/>
    </location>
    <ligand>
        <name>UDP-N-acetyl-alpha-D-glucosamine</name>
        <dbReference type="ChEBI" id="CHEBI:57705"/>
    </ligand>
</feature>
<evidence type="ECO:0000256" key="7">
    <source>
        <dbReference type="ARBA" id="ARBA00022984"/>
    </source>
</evidence>
<protein>
    <recommendedName>
        <fullName evidence="12">UDP-N-acetylglucosamine 1-carboxyvinyltransferase</fullName>
        <ecNumber evidence="12">2.5.1.7</ecNumber>
    </recommendedName>
    <alternativeName>
        <fullName evidence="12">Enoylpyruvate transferase</fullName>
    </alternativeName>
    <alternativeName>
        <fullName evidence="12">UDP-N-acetylglucosamine enolpyruvyl transferase</fullName>
        <shortName evidence="12">EPT</shortName>
    </alternativeName>
</protein>
<feature type="binding site" evidence="12">
    <location>
        <position position="96"/>
    </location>
    <ligand>
        <name>UDP-N-acetyl-alpha-D-glucosamine</name>
        <dbReference type="ChEBI" id="CHEBI:57705"/>
    </ligand>
</feature>
<dbReference type="InterPro" id="IPR050068">
    <property type="entry name" value="MurA_subfamily"/>
</dbReference>
<feature type="binding site" evidence="12">
    <location>
        <position position="330"/>
    </location>
    <ligand>
        <name>UDP-N-acetyl-alpha-D-glucosamine</name>
        <dbReference type="ChEBI" id="CHEBI:57705"/>
    </ligand>
</feature>
<dbReference type="NCBIfam" id="NF006873">
    <property type="entry name" value="PRK09369.1"/>
    <property type="match status" value="1"/>
</dbReference>
<keyword evidence="9 12" id="KW-0961">Cell wall biogenesis/degradation</keyword>
<keyword evidence="5 12" id="KW-0808">Transferase</keyword>
<dbReference type="SUPFAM" id="SSF55205">
    <property type="entry name" value="EPT/RTPC-like"/>
    <property type="match status" value="1"/>
</dbReference>
<keyword evidence="8 12" id="KW-0131">Cell cycle</keyword>
<feature type="binding site" evidence="12">
    <location>
        <begin position="125"/>
        <end position="129"/>
    </location>
    <ligand>
        <name>UDP-N-acetyl-alpha-D-glucosamine</name>
        <dbReference type="ChEBI" id="CHEBI:57705"/>
    </ligand>
</feature>
<organism evidence="14 15">
    <name type="scientific">Stigmatella erecta</name>
    <dbReference type="NCBI Taxonomy" id="83460"/>
    <lineage>
        <taxon>Bacteria</taxon>
        <taxon>Pseudomonadati</taxon>
        <taxon>Myxococcota</taxon>
        <taxon>Myxococcia</taxon>
        <taxon>Myxococcales</taxon>
        <taxon>Cystobacterineae</taxon>
        <taxon>Archangiaceae</taxon>
        <taxon>Stigmatella</taxon>
    </lineage>
</organism>
<dbReference type="GO" id="GO:0019277">
    <property type="term" value="P:UDP-N-acetylgalactosamine biosynthetic process"/>
    <property type="evidence" value="ECO:0007669"/>
    <property type="project" value="InterPro"/>
</dbReference>
<comment type="subcellular location">
    <subcellularLocation>
        <location evidence="1 12">Cytoplasm</location>
    </subcellularLocation>
</comment>
<gene>
    <name evidence="12" type="primary">murA</name>
    <name evidence="14" type="ORF">SAMN05443639_107141</name>
</gene>
<feature type="binding site" evidence="12">
    <location>
        <begin position="22"/>
        <end position="23"/>
    </location>
    <ligand>
        <name>phosphoenolpyruvate</name>
        <dbReference type="ChEBI" id="CHEBI:58702"/>
    </ligand>
</feature>
<dbReference type="NCBIfam" id="TIGR01072">
    <property type="entry name" value="murA"/>
    <property type="match status" value="1"/>
</dbReference>
<dbReference type="Pfam" id="PF00275">
    <property type="entry name" value="EPSP_synthase"/>
    <property type="match status" value="1"/>
</dbReference>
<evidence type="ECO:0000256" key="6">
    <source>
        <dbReference type="ARBA" id="ARBA00022960"/>
    </source>
</evidence>
<dbReference type="GO" id="GO:0005737">
    <property type="term" value="C:cytoplasm"/>
    <property type="evidence" value="ECO:0007669"/>
    <property type="project" value="UniProtKB-SubCell"/>
</dbReference>
<dbReference type="GO" id="GO:0071555">
    <property type="term" value="P:cell wall organization"/>
    <property type="evidence" value="ECO:0007669"/>
    <property type="project" value="UniProtKB-KW"/>
</dbReference>
<dbReference type="InterPro" id="IPR001986">
    <property type="entry name" value="Enolpyruvate_Tfrase_dom"/>
</dbReference>
<evidence type="ECO:0000256" key="8">
    <source>
        <dbReference type="ARBA" id="ARBA00023306"/>
    </source>
</evidence>
<keyword evidence="4 12" id="KW-0132">Cell division</keyword>
<evidence type="ECO:0000256" key="2">
    <source>
        <dbReference type="ARBA" id="ARBA00004752"/>
    </source>
</evidence>
<dbReference type="FunFam" id="3.65.10.10:FF:000001">
    <property type="entry name" value="UDP-N-acetylglucosamine 1-carboxyvinyltransferase"/>
    <property type="match status" value="1"/>
</dbReference>
<dbReference type="GO" id="GO:0051301">
    <property type="term" value="P:cell division"/>
    <property type="evidence" value="ECO:0007669"/>
    <property type="project" value="UniProtKB-KW"/>
</dbReference>
<dbReference type="InterPro" id="IPR013792">
    <property type="entry name" value="RNA3'P_cycl/enolpyr_Trfase_a/b"/>
</dbReference>
<comment type="caution">
    <text evidence="12">Lacks conserved residue(s) required for the propagation of feature annotation.</text>
</comment>
<dbReference type="Gene3D" id="3.65.10.10">
    <property type="entry name" value="Enolpyruvate transferase domain"/>
    <property type="match status" value="2"/>
</dbReference>
<dbReference type="Proteomes" id="UP000199181">
    <property type="component" value="Unassembled WGS sequence"/>
</dbReference>
<dbReference type="UniPathway" id="UPA00219"/>
<dbReference type="InterPro" id="IPR005750">
    <property type="entry name" value="UDP_GlcNAc_COvinyl_MurA"/>
</dbReference>
<feature type="domain" description="Enolpyruvate transferase" evidence="13">
    <location>
        <begin position="7"/>
        <end position="408"/>
    </location>
</feature>
<dbReference type="GO" id="GO:0008360">
    <property type="term" value="P:regulation of cell shape"/>
    <property type="evidence" value="ECO:0007669"/>
    <property type="project" value="UniProtKB-KW"/>
</dbReference>
<name>A0A1I0JC53_9BACT</name>
<dbReference type="EC" id="2.5.1.7" evidence="12"/>
<evidence type="ECO:0000256" key="12">
    <source>
        <dbReference type="HAMAP-Rule" id="MF_00111"/>
    </source>
</evidence>
<sequence length="421" mass="44832">MDKIVVKGGRALHGEVQASGAKNAALPILASSLLADGQSTYRNVPDLVDVATMLKVLRTMGCGAERLTESRKDVCEITVGPGITPEAPYDLVKTMRASVLVLGPLVARYGRARVSMPGGCAIGARPIDQHLKGLKALGADITLTEGYVEARAERLHGATVNFDLITVTGTENVMMAAVLAQGRTVLENCAREPEVEELARVLVKMGARIEGAGTSVITIDGVDRLNPVEHAILPDRIEAGTLLVAAAISGGDVLVKHAVPEHMEAVVLKLREAGCTVTTENGGVRCRAPETLRPVDVTTTEHPGFPTDMQAQLMVLLSVAHGTSVISEHIFENRFMHVAELHRMGADITIQGPTAVVKGVRKLSGAPVMATDLRASASLILAGLRAEGRTDVQRVYHLDRGYERLELKLRGLGADIQRMKA</sequence>
<comment type="catalytic activity">
    <reaction evidence="11 12">
        <text>phosphoenolpyruvate + UDP-N-acetyl-alpha-D-glucosamine = UDP-N-acetyl-3-O-(1-carboxyvinyl)-alpha-D-glucosamine + phosphate</text>
        <dbReference type="Rhea" id="RHEA:18681"/>
        <dbReference type="ChEBI" id="CHEBI:43474"/>
        <dbReference type="ChEBI" id="CHEBI:57705"/>
        <dbReference type="ChEBI" id="CHEBI:58702"/>
        <dbReference type="ChEBI" id="CHEBI:68483"/>
        <dbReference type="EC" id="2.5.1.7"/>
    </reaction>
</comment>
<evidence type="ECO:0000256" key="9">
    <source>
        <dbReference type="ARBA" id="ARBA00023316"/>
    </source>
</evidence>
<dbReference type="PANTHER" id="PTHR43783:SF1">
    <property type="entry name" value="UDP-N-ACETYLGLUCOSAMINE 1-CARBOXYVINYLTRANSFERASE"/>
    <property type="match status" value="1"/>
</dbReference>
<feature type="modified residue" description="2-(S-cysteinyl)pyruvic acid O-phosphothioketal" evidence="12">
    <location>
        <position position="120"/>
    </location>
</feature>
<comment type="similarity">
    <text evidence="10 12">Belongs to the EPSP synthase family. MurA subfamily.</text>
</comment>
<evidence type="ECO:0000256" key="3">
    <source>
        <dbReference type="ARBA" id="ARBA00022490"/>
    </source>
</evidence>
<dbReference type="AlphaFoldDB" id="A0A1I0JC53"/>
<dbReference type="PANTHER" id="PTHR43783">
    <property type="entry name" value="UDP-N-ACETYLGLUCOSAMINE 1-CARBOXYVINYLTRANSFERASE"/>
    <property type="match status" value="1"/>
</dbReference>
<dbReference type="HAMAP" id="MF_00111">
    <property type="entry name" value="MurA"/>
    <property type="match status" value="1"/>
</dbReference>
<keyword evidence="7 12" id="KW-0573">Peptidoglycan synthesis</keyword>